<accession>A0ABP4PMT8</accession>
<sequence length="100" mass="10829">MEAGQGIAAEPSEAPAGREGHPGGEHHDEEDQQHGVILPNQEPETGQADLAACRTNRKKSPRAYQHRRHPGAKPPAISVVNPGSCPFTPRRRVVNGPFER</sequence>
<feature type="compositionally biased region" description="Basic residues" evidence="1">
    <location>
        <begin position="55"/>
        <end position="71"/>
    </location>
</feature>
<keyword evidence="3" id="KW-1185">Reference proteome</keyword>
<organism evidence="2 3">
    <name type="scientific">Kribbella hippodromi</name>
    <dbReference type="NCBI Taxonomy" id="434347"/>
    <lineage>
        <taxon>Bacteria</taxon>
        <taxon>Bacillati</taxon>
        <taxon>Actinomycetota</taxon>
        <taxon>Actinomycetes</taxon>
        <taxon>Propionibacteriales</taxon>
        <taxon>Kribbellaceae</taxon>
        <taxon>Kribbella</taxon>
    </lineage>
</organism>
<comment type="caution">
    <text evidence="2">The sequence shown here is derived from an EMBL/GenBank/DDBJ whole genome shotgun (WGS) entry which is preliminary data.</text>
</comment>
<dbReference type="EMBL" id="BAAAPH010000016">
    <property type="protein sequence ID" value="GAA1586121.1"/>
    <property type="molecule type" value="Genomic_DNA"/>
</dbReference>
<protein>
    <submittedName>
        <fullName evidence="2">Uncharacterized protein</fullName>
    </submittedName>
</protein>
<evidence type="ECO:0000256" key="1">
    <source>
        <dbReference type="SAM" id="MobiDB-lite"/>
    </source>
</evidence>
<evidence type="ECO:0000313" key="3">
    <source>
        <dbReference type="Proteomes" id="UP001501705"/>
    </source>
</evidence>
<dbReference type="Proteomes" id="UP001501705">
    <property type="component" value="Unassembled WGS sequence"/>
</dbReference>
<feature type="compositionally biased region" description="Basic and acidic residues" evidence="1">
    <location>
        <begin position="16"/>
        <end position="33"/>
    </location>
</feature>
<feature type="region of interest" description="Disordered" evidence="1">
    <location>
        <begin position="1"/>
        <end position="84"/>
    </location>
</feature>
<evidence type="ECO:0000313" key="2">
    <source>
        <dbReference type="EMBL" id="GAA1586121.1"/>
    </source>
</evidence>
<name>A0ABP4PMT8_9ACTN</name>
<reference evidence="3" key="1">
    <citation type="journal article" date="2019" name="Int. J. Syst. Evol. Microbiol.">
        <title>The Global Catalogue of Microorganisms (GCM) 10K type strain sequencing project: providing services to taxonomists for standard genome sequencing and annotation.</title>
        <authorList>
            <consortium name="The Broad Institute Genomics Platform"/>
            <consortium name="The Broad Institute Genome Sequencing Center for Infectious Disease"/>
            <person name="Wu L."/>
            <person name="Ma J."/>
        </authorList>
    </citation>
    <scope>NUCLEOTIDE SEQUENCE [LARGE SCALE GENOMIC DNA]</scope>
    <source>
        <strain evidence="3">JCM 15572</strain>
    </source>
</reference>
<gene>
    <name evidence="2" type="ORF">GCM10009804_47830</name>
</gene>
<proteinExistence type="predicted"/>